<comment type="caution">
    <text evidence="2">The sequence shown here is derived from an EMBL/GenBank/DDBJ whole genome shotgun (WGS) entry which is preliminary data.</text>
</comment>
<gene>
    <name evidence="2" type="ORF">ONE63_003474</name>
</gene>
<dbReference type="EMBL" id="JAPTSV010000013">
    <property type="protein sequence ID" value="KAJ1521839.1"/>
    <property type="molecule type" value="Genomic_DNA"/>
</dbReference>
<organism evidence="2 3">
    <name type="scientific">Megalurothrips usitatus</name>
    <name type="common">bean blossom thrips</name>
    <dbReference type="NCBI Taxonomy" id="439358"/>
    <lineage>
        <taxon>Eukaryota</taxon>
        <taxon>Metazoa</taxon>
        <taxon>Ecdysozoa</taxon>
        <taxon>Arthropoda</taxon>
        <taxon>Hexapoda</taxon>
        <taxon>Insecta</taxon>
        <taxon>Pterygota</taxon>
        <taxon>Neoptera</taxon>
        <taxon>Paraneoptera</taxon>
        <taxon>Thysanoptera</taxon>
        <taxon>Terebrantia</taxon>
        <taxon>Thripoidea</taxon>
        <taxon>Thripidae</taxon>
        <taxon>Megalurothrips</taxon>
    </lineage>
</organism>
<sequence>MSYFAGSFFLDLPFSCRFHYSSEIYWLLLYLLFGGTWAVPVFNVAREAGNRPDSFFYHIGDGLYYHLNNQREIVLCVLSERGCPGRALLDPKTGFIHTQPHEGHDPDPLYADELALRRNIITRCRQLDYKPYRQIIADECRWFEDDVVSRVTYARMRTPMRNARVASLPPLPRNLRELSNILRNPQYSVLSMTDDGRDNIYGGSVTDADGGHHVVFISDRMLAHMRTMRVLHSDGTFRSVPVGPAFADQVFCIICVMQDHIVPLAWVLMESRTQAAYTAVLAYIRYILGDDINLRRVITDFEMAQQNAWQNVFNVMLQGCLWHLCRRFLEHVAEYNLTNAMRNIPEVGRIIRLTFALGLLPPNDILLGFRAILQHARDEGNYIFNQVHPYLMYIWRYYVSRPWMRERMSVFGSAQRTNNVCESHNRTLHQQVHTHPTSQCL</sequence>
<dbReference type="Proteomes" id="UP001075354">
    <property type="component" value="Chromosome 13"/>
</dbReference>
<accession>A0AAV7XB57</accession>
<evidence type="ECO:0000313" key="3">
    <source>
        <dbReference type="Proteomes" id="UP001075354"/>
    </source>
</evidence>
<reference evidence="2" key="1">
    <citation type="submission" date="2022-12" db="EMBL/GenBank/DDBJ databases">
        <title>Chromosome-level genome assembly of the bean flower thrips Megalurothrips usitatus.</title>
        <authorList>
            <person name="Ma L."/>
            <person name="Liu Q."/>
            <person name="Li H."/>
            <person name="Cai W."/>
        </authorList>
    </citation>
    <scope>NUCLEOTIDE SEQUENCE</scope>
    <source>
        <strain evidence="2">Cailab_2022a</strain>
    </source>
</reference>
<name>A0AAV7XB57_9NEOP</name>
<proteinExistence type="predicted"/>
<dbReference type="AlphaFoldDB" id="A0AAV7XB57"/>
<keyword evidence="3" id="KW-1185">Reference proteome</keyword>
<evidence type="ECO:0000259" key="1">
    <source>
        <dbReference type="Pfam" id="PF10551"/>
    </source>
</evidence>
<feature type="domain" description="MULE transposase" evidence="1">
    <location>
        <begin position="230"/>
        <end position="326"/>
    </location>
</feature>
<evidence type="ECO:0000313" key="2">
    <source>
        <dbReference type="EMBL" id="KAJ1521839.1"/>
    </source>
</evidence>
<protein>
    <recommendedName>
        <fullName evidence="1">MULE transposase domain-containing protein</fullName>
    </recommendedName>
</protein>
<dbReference type="InterPro" id="IPR018289">
    <property type="entry name" value="MULE_transposase_dom"/>
</dbReference>
<dbReference type="Pfam" id="PF10551">
    <property type="entry name" value="MULE"/>
    <property type="match status" value="1"/>
</dbReference>